<dbReference type="Pfam" id="PF12770">
    <property type="entry name" value="CHAT"/>
    <property type="match status" value="1"/>
</dbReference>
<organism evidence="3 4">
    <name type="scientific">Neolewinella aquimaris</name>
    <dbReference type="NCBI Taxonomy" id="1835722"/>
    <lineage>
        <taxon>Bacteria</taxon>
        <taxon>Pseudomonadati</taxon>
        <taxon>Bacteroidota</taxon>
        <taxon>Saprospiria</taxon>
        <taxon>Saprospirales</taxon>
        <taxon>Lewinellaceae</taxon>
        <taxon>Neolewinella</taxon>
    </lineage>
</organism>
<dbReference type="GO" id="GO:0006629">
    <property type="term" value="P:lipid metabolic process"/>
    <property type="evidence" value="ECO:0007669"/>
    <property type="project" value="InterPro"/>
</dbReference>
<feature type="domain" description="DUF7379" evidence="2">
    <location>
        <begin position="171"/>
        <end position="252"/>
    </location>
</feature>
<reference evidence="3 4" key="1">
    <citation type="submission" date="2020-08" db="EMBL/GenBank/DDBJ databases">
        <title>Genomic Encyclopedia of Type Strains, Phase IV (KMG-IV): sequencing the most valuable type-strain genomes for metagenomic binning, comparative biology and taxonomic classification.</title>
        <authorList>
            <person name="Goeker M."/>
        </authorList>
    </citation>
    <scope>NUCLEOTIDE SEQUENCE [LARGE SCALE GENOMIC DNA]</scope>
    <source>
        <strain evidence="3 4">DSM 105137</strain>
    </source>
</reference>
<protein>
    <submittedName>
        <fullName evidence="3">Pimeloyl-ACP methyl ester carboxylesterase</fullName>
    </submittedName>
</protein>
<keyword evidence="4" id="KW-1185">Reference proteome</keyword>
<evidence type="ECO:0000313" key="4">
    <source>
        <dbReference type="Proteomes" id="UP000576209"/>
    </source>
</evidence>
<dbReference type="InterPro" id="IPR003386">
    <property type="entry name" value="LACT/PDAT_acylTrfase"/>
</dbReference>
<dbReference type="PANTHER" id="PTHR37946:SF1">
    <property type="entry name" value="SLL1969 PROTEIN"/>
    <property type="match status" value="1"/>
</dbReference>
<dbReference type="Pfam" id="PF02450">
    <property type="entry name" value="LCAT"/>
    <property type="match status" value="1"/>
</dbReference>
<accession>A0A840EAI5</accession>
<dbReference type="EMBL" id="JACIFF010000001">
    <property type="protein sequence ID" value="MBB4078006.1"/>
    <property type="molecule type" value="Genomic_DNA"/>
</dbReference>
<dbReference type="Pfam" id="PF24096">
    <property type="entry name" value="DUF7379"/>
    <property type="match status" value="1"/>
</dbReference>
<feature type="domain" description="CHAT" evidence="1">
    <location>
        <begin position="1196"/>
        <end position="1453"/>
    </location>
</feature>
<dbReference type="SUPFAM" id="SSF52129">
    <property type="entry name" value="Caspase-like"/>
    <property type="match status" value="1"/>
</dbReference>
<dbReference type="InterPro" id="IPR029030">
    <property type="entry name" value="Caspase-like_dom_sf"/>
</dbReference>
<dbReference type="Proteomes" id="UP000576209">
    <property type="component" value="Unassembled WGS sequence"/>
</dbReference>
<dbReference type="GO" id="GO:0008374">
    <property type="term" value="F:O-acyltransferase activity"/>
    <property type="evidence" value="ECO:0007669"/>
    <property type="project" value="InterPro"/>
</dbReference>
<dbReference type="InterPro" id="IPR055803">
    <property type="entry name" value="DUF7379"/>
</dbReference>
<dbReference type="Gene3D" id="3.40.50.1820">
    <property type="entry name" value="alpha/beta hydrolase"/>
    <property type="match status" value="2"/>
</dbReference>
<dbReference type="SUPFAM" id="SSF53474">
    <property type="entry name" value="alpha/beta-Hydrolases"/>
    <property type="match status" value="2"/>
</dbReference>
<dbReference type="PANTHER" id="PTHR37946">
    <property type="entry name" value="SLL1969 PROTEIN"/>
    <property type="match status" value="1"/>
</dbReference>
<dbReference type="InterPro" id="IPR024983">
    <property type="entry name" value="CHAT_dom"/>
</dbReference>
<proteinExistence type="predicted"/>
<gene>
    <name evidence="3" type="ORF">GGR28_000607</name>
</gene>
<dbReference type="InterPro" id="IPR029058">
    <property type="entry name" value="AB_hydrolase_fold"/>
</dbReference>
<dbReference type="RefSeq" id="WP_183494237.1">
    <property type="nucleotide sequence ID" value="NZ_JACIFF010000001.1"/>
</dbReference>
<evidence type="ECO:0000259" key="1">
    <source>
        <dbReference type="Pfam" id="PF12770"/>
    </source>
</evidence>
<evidence type="ECO:0000259" key="2">
    <source>
        <dbReference type="Pfam" id="PF24096"/>
    </source>
</evidence>
<sequence>MPPEFTLSIRGTRTTSTEFRSEVFDELFEVRETFDLATVRGGVTQYDRRLTDEIVGLVAEGDVEWFGYADDLPDVYGEEVQIFRSGQAGFMVPTTLTSPQSAQRSVIDRVKVKLLKIIKGRAVSNGLAEVTARTLARRIDESNTKKRGLLSVDRTGGLRELPADASFAKALIFIHGTASNFEGGFGNIDPEYWQRIHDQYPGQVYAFNHPTLSASPVRNALDLLEALPAGANFDLITHSRGGLVGDVLARCDSRLEVRGYTEAEIALVSKDYEGEGASQDSSIPQEMRDLAGIAQEKGVFVHRIVRVACPAQGTTLLSDRLDHYLNAILGLLGKAVGGRANPFYSLFKTFLLKVVEEREDPASFPGLYAMVPDLAFIKVNNNPSFELKTELISIAGDADIGGGALQSLKVILSNLYYWQENDLVVNTSSMSEGIARRPSNLVCTIANGKVDHFSYFDEREHMAIVTAILTRGTLPAGAALIAREDLPSARPQLLGQLQPDEIHPRQPSGMRPIAVLLPGIMGSNLYAKDERQWMDLRALHAGGFVKHLSDTSAGVRALSLIKTYYGKFVEKLNKRNYDVRVFPYDWRMSLTEAAKKLRDVLQELNKTEQPVRLVAHSMGGLVVRQLMIDHREAWEVYRDRPGARVVLLGTPWRGSYLITQVLTGHARSVRQLAVLDFYHNEYDLVSCLGRFPGIYELLPLDDASLADPATWKQLRNARNAKKMAAIPQSMLDAFLEYRDNTEKGISAFTDLDWAVLYYVAGNHAETVDGYKLRSSMFRQGDRLRYLTTSEGDGSVTWKRGIPTRLPTKQVFYTNTQHGQLANDPSLFAGIIDVLEKGDTTDVAFSKLPKRRGLRGAPQRVRSAPPTRSVAITDQSAIDNLFGLYPSEEIFSPTGTKIHVEVFNGDLKWARHPVMVGHFAHDGIVSAERTLDNYLDNVLSERLSMGFYPAQVGDQDVVIDYANRPRGAIIVGLGDKEELTGYNLARTVEKGVLKYAVFNRDNQSHPDAARNSHAISTLLIGSNYGELPLRECIQSIVLGVMQANKVIESFDQRGKRLHPIHFIQFVDYYEDRAYECYKTLLDIEEGDSSLPVSLNRQIKFGMGRRKRFLREDSRSWWQTFTTSVQKETVPCDEDGGREYLDFTTYNRGSSISQDNVHSNLELARFLAEELSTEQRWDPSDAKVIFELLVPNRYKDFIRNHRNIAWRMDTGSAAFPWEMFHDPLYDSSPTFTKSGLVRQLISTSANIRPALVREATAMVIANPTFTREDLPPLPGAEAEGREVLKLLQQAKFRTASKIYQDPVEITKALFGQRQKIVHVASHGEFDPERGRVGIAIGGGQLLTPGTLRQFSAIPELVFVNCCFVGQIDPKLEAYRRGRHKLAANIGTQLIEVGVKAVVVAGWAVDDDAAKTFAITFYEAMLDGSYFGEAVLRARSNCYQRHGDVNTWGAYQCYGDPHYRCIEVVAGEAGGGKSTLKQEIILEFDNLISRSMSLEVNGSIHGHIEELHELADTYSNTARELGIDSCDLQRRQARFYMYMADYVRATTAFRRLFEAGTGKYYELDRFAFENIQAKQLVRNHRSGLTDSEEVKLAIGQIIERLTAAGCDHLGPELSATVGSTYKRAALLCNKSLARDYLEKGATCYLKAARQIGINERNSIYFATRFLTLATFTNRGLKAPRINIKDEFGEEPLKYVEKTLLQLDGLPDAYDSVYSQLAEIQLRLCKLVTGSVTGQLSKQQSKHETERLVKLYREQLSECINIREFHSEIEHLEFLLSMCTLFNIPAVALSTYLNSVLEPLRLVLR</sequence>
<name>A0A840EAI5_9BACT</name>
<comment type="caution">
    <text evidence="3">The sequence shown here is derived from an EMBL/GenBank/DDBJ whole genome shotgun (WGS) entry which is preliminary data.</text>
</comment>
<evidence type="ECO:0000313" key="3">
    <source>
        <dbReference type="EMBL" id="MBB4078006.1"/>
    </source>
</evidence>